<keyword evidence="4" id="KW-1185">Reference proteome</keyword>
<dbReference type="AlphaFoldDB" id="A0AAV4RXQ3"/>
<evidence type="ECO:0000256" key="1">
    <source>
        <dbReference type="SAM" id="MobiDB-lite"/>
    </source>
</evidence>
<protein>
    <submittedName>
        <fullName evidence="3">Uncharacterized protein</fullName>
    </submittedName>
</protein>
<gene>
    <name evidence="3" type="ORF">CEXT_147961</name>
</gene>
<evidence type="ECO:0000313" key="4">
    <source>
        <dbReference type="Proteomes" id="UP001054945"/>
    </source>
</evidence>
<proteinExistence type="predicted"/>
<organism evidence="3 4">
    <name type="scientific">Caerostris extrusa</name>
    <name type="common">Bark spider</name>
    <name type="synonym">Caerostris bankana</name>
    <dbReference type="NCBI Taxonomy" id="172846"/>
    <lineage>
        <taxon>Eukaryota</taxon>
        <taxon>Metazoa</taxon>
        <taxon>Ecdysozoa</taxon>
        <taxon>Arthropoda</taxon>
        <taxon>Chelicerata</taxon>
        <taxon>Arachnida</taxon>
        <taxon>Araneae</taxon>
        <taxon>Araneomorphae</taxon>
        <taxon>Entelegynae</taxon>
        <taxon>Araneoidea</taxon>
        <taxon>Araneidae</taxon>
        <taxon>Caerostris</taxon>
    </lineage>
</organism>
<keyword evidence="2" id="KW-1133">Transmembrane helix</keyword>
<accession>A0AAV4RXQ3</accession>
<keyword evidence="2" id="KW-0472">Membrane</keyword>
<feature type="transmembrane region" description="Helical" evidence="2">
    <location>
        <begin position="60"/>
        <end position="80"/>
    </location>
</feature>
<name>A0AAV4RXQ3_CAEEX</name>
<reference evidence="3 4" key="1">
    <citation type="submission" date="2021-06" db="EMBL/GenBank/DDBJ databases">
        <title>Caerostris extrusa draft genome.</title>
        <authorList>
            <person name="Kono N."/>
            <person name="Arakawa K."/>
        </authorList>
    </citation>
    <scope>NUCLEOTIDE SEQUENCE [LARGE SCALE GENOMIC DNA]</scope>
</reference>
<dbReference type="EMBL" id="BPLR01008548">
    <property type="protein sequence ID" value="GIY25479.1"/>
    <property type="molecule type" value="Genomic_DNA"/>
</dbReference>
<keyword evidence="2" id="KW-0812">Transmembrane</keyword>
<evidence type="ECO:0000313" key="3">
    <source>
        <dbReference type="EMBL" id="GIY25479.1"/>
    </source>
</evidence>
<feature type="region of interest" description="Disordered" evidence="1">
    <location>
        <begin position="1"/>
        <end position="20"/>
    </location>
</feature>
<sequence>YLHHTRSNLQSSDVQNGAAESHSSLAQDTYALKKASVWRNLPMKTLQKNKYTKISRLDTLASAWAFGVTGIVFEFLWWRYVYYKAVHEY</sequence>
<feature type="non-terminal residue" evidence="3">
    <location>
        <position position="1"/>
    </location>
</feature>
<dbReference type="Proteomes" id="UP001054945">
    <property type="component" value="Unassembled WGS sequence"/>
</dbReference>
<evidence type="ECO:0000256" key="2">
    <source>
        <dbReference type="SAM" id="Phobius"/>
    </source>
</evidence>
<comment type="caution">
    <text evidence="3">The sequence shown here is derived from an EMBL/GenBank/DDBJ whole genome shotgun (WGS) entry which is preliminary data.</text>
</comment>